<accession>Q74P55</accession>
<reference evidence="1 2" key="1">
    <citation type="journal article" date="2004" name="Nucleic Acids Res.">
        <title>The genome sequence of Bacillus cereus ATCC 10987 reveals metabolic adaptations and a large plasmid related to Bacillus anthracis pXO1.</title>
        <authorList>
            <person name="Rasko D.A."/>
            <person name="Ravel J."/>
            <person name="Okstad O.A."/>
            <person name="Helgason E."/>
            <person name="Cer R.Z."/>
            <person name="Jiang L."/>
            <person name="Shores K.A."/>
            <person name="Fouts D.E."/>
            <person name="Tourasse N.J."/>
            <person name="Angiuoli S.V."/>
            <person name="Kolonay J."/>
            <person name="Nelson W.C."/>
            <person name="Kolsto A.-B."/>
            <person name="Fraser C.M."/>
            <person name="Read T.D."/>
        </authorList>
    </citation>
    <scope>NUCLEOTIDE SEQUENCE [LARGE SCALE GENOMIC DNA]</scope>
    <source>
        <strain evidence="2">ATCC 10987 / NRS 248</strain>
        <plasmid evidence="2">Plasmid pBc10987</plasmid>
    </source>
</reference>
<evidence type="ECO:0000313" key="1">
    <source>
        <dbReference type="EMBL" id="AAS44889.1"/>
    </source>
</evidence>
<sequence>MDINRECVGGISCRGKLVVIYLSPKKRPPYKMEVF</sequence>
<proteinExistence type="predicted"/>
<dbReference type="EMBL" id="AE017195">
    <property type="protein sequence ID" value="AAS44889.1"/>
    <property type="molecule type" value="Genomic_DNA"/>
</dbReference>
<keyword evidence="1" id="KW-0614">Plasmid</keyword>
<geneLocation type="plasmid" evidence="1 2">
    <name>pBc10987</name>
</geneLocation>
<dbReference type="KEGG" id="bca:BCE_A0039"/>
<gene>
    <name evidence="1" type="ordered locus">BCE_A0039</name>
</gene>
<protein>
    <submittedName>
        <fullName evidence="1">Uncharacterized protein</fullName>
    </submittedName>
</protein>
<dbReference type="Proteomes" id="UP000002527">
    <property type="component" value="Plasmid pBc10987"/>
</dbReference>
<organism evidence="1 2">
    <name type="scientific">Bacillus cereus (strain ATCC 10987 / NRS 248)</name>
    <dbReference type="NCBI Taxonomy" id="222523"/>
    <lineage>
        <taxon>Bacteria</taxon>
        <taxon>Bacillati</taxon>
        <taxon>Bacillota</taxon>
        <taxon>Bacilli</taxon>
        <taxon>Bacillales</taxon>
        <taxon>Bacillaceae</taxon>
        <taxon>Bacillus</taxon>
        <taxon>Bacillus cereus group</taxon>
    </lineage>
</organism>
<dbReference type="AlphaFoldDB" id="Q74P55"/>
<evidence type="ECO:0000313" key="2">
    <source>
        <dbReference type="Proteomes" id="UP000002527"/>
    </source>
</evidence>
<name>Q74P55_BACC1</name>
<dbReference type="HOGENOM" id="CLU_3363012_0_0_9"/>